<evidence type="ECO:0000313" key="1">
    <source>
        <dbReference type="EMBL" id="KAH7980095.1"/>
    </source>
</evidence>
<gene>
    <name evidence="1" type="ORF">HPB49_013024</name>
</gene>
<dbReference type="EMBL" id="CM023470">
    <property type="protein sequence ID" value="KAH7980095.1"/>
    <property type="molecule type" value="Genomic_DNA"/>
</dbReference>
<dbReference type="Proteomes" id="UP000821865">
    <property type="component" value="Chromosome 1"/>
</dbReference>
<proteinExistence type="predicted"/>
<accession>A0ACB8E0D4</accession>
<organism evidence="1 2">
    <name type="scientific">Dermacentor silvarum</name>
    <name type="common">Tick</name>
    <dbReference type="NCBI Taxonomy" id="543639"/>
    <lineage>
        <taxon>Eukaryota</taxon>
        <taxon>Metazoa</taxon>
        <taxon>Ecdysozoa</taxon>
        <taxon>Arthropoda</taxon>
        <taxon>Chelicerata</taxon>
        <taxon>Arachnida</taxon>
        <taxon>Acari</taxon>
        <taxon>Parasitiformes</taxon>
        <taxon>Ixodida</taxon>
        <taxon>Ixodoidea</taxon>
        <taxon>Ixodidae</taxon>
        <taxon>Rhipicephalinae</taxon>
        <taxon>Dermacentor</taxon>
    </lineage>
</organism>
<protein>
    <submittedName>
        <fullName evidence="1">Uncharacterized protein</fullName>
    </submittedName>
</protein>
<reference evidence="1" key="1">
    <citation type="submission" date="2020-05" db="EMBL/GenBank/DDBJ databases">
        <title>Large-scale comparative analyses of tick genomes elucidate their genetic diversity and vector capacities.</title>
        <authorList>
            <person name="Jia N."/>
            <person name="Wang J."/>
            <person name="Shi W."/>
            <person name="Du L."/>
            <person name="Sun Y."/>
            <person name="Zhan W."/>
            <person name="Jiang J."/>
            <person name="Wang Q."/>
            <person name="Zhang B."/>
            <person name="Ji P."/>
            <person name="Sakyi L.B."/>
            <person name="Cui X."/>
            <person name="Yuan T."/>
            <person name="Jiang B."/>
            <person name="Yang W."/>
            <person name="Lam T.T.-Y."/>
            <person name="Chang Q."/>
            <person name="Ding S."/>
            <person name="Wang X."/>
            <person name="Zhu J."/>
            <person name="Ruan X."/>
            <person name="Zhao L."/>
            <person name="Wei J."/>
            <person name="Que T."/>
            <person name="Du C."/>
            <person name="Cheng J."/>
            <person name="Dai P."/>
            <person name="Han X."/>
            <person name="Huang E."/>
            <person name="Gao Y."/>
            <person name="Liu J."/>
            <person name="Shao H."/>
            <person name="Ye R."/>
            <person name="Li L."/>
            <person name="Wei W."/>
            <person name="Wang X."/>
            <person name="Wang C."/>
            <person name="Yang T."/>
            <person name="Huo Q."/>
            <person name="Li W."/>
            <person name="Guo W."/>
            <person name="Chen H."/>
            <person name="Zhou L."/>
            <person name="Ni X."/>
            <person name="Tian J."/>
            <person name="Zhou Y."/>
            <person name="Sheng Y."/>
            <person name="Liu T."/>
            <person name="Pan Y."/>
            <person name="Xia L."/>
            <person name="Li J."/>
            <person name="Zhao F."/>
            <person name="Cao W."/>
        </authorList>
    </citation>
    <scope>NUCLEOTIDE SEQUENCE</scope>
    <source>
        <strain evidence="1">Dsil-2018</strain>
    </source>
</reference>
<sequence length="137" mass="15829">MMTVSSPQYWGVANQVDEDERPELPWWKCKKWAFHIVTGIFESEEVRFFSKNGNDDIDQHIVSESSDSDDSVSTCWRWTLIDVKNPPSPPPRDSWKAKRQTKTLKIESKVSIHPKILIPVELQDTGDTTCIQIQVQN</sequence>
<evidence type="ECO:0000313" key="2">
    <source>
        <dbReference type="Proteomes" id="UP000821865"/>
    </source>
</evidence>
<keyword evidence="2" id="KW-1185">Reference proteome</keyword>
<comment type="caution">
    <text evidence="1">The sequence shown here is derived from an EMBL/GenBank/DDBJ whole genome shotgun (WGS) entry which is preliminary data.</text>
</comment>
<name>A0ACB8E0D4_DERSI</name>